<dbReference type="GO" id="GO:0005886">
    <property type="term" value="C:plasma membrane"/>
    <property type="evidence" value="ECO:0007669"/>
    <property type="project" value="UniProtKB-SubCell"/>
</dbReference>
<feature type="transmembrane region" description="Helical" evidence="7">
    <location>
        <begin position="153"/>
        <end position="173"/>
    </location>
</feature>
<proteinExistence type="inferred from homology"/>
<feature type="transmembrane region" description="Helical" evidence="7">
    <location>
        <begin position="179"/>
        <end position="199"/>
    </location>
</feature>
<keyword evidence="5 7" id="KW-1133">Transmembrane helix</keyword>
<feature type="transmembrane region" description="Helical" evidence="7">
    <location>
        <begin position="262"/>
        <end position="279"/>
    </location>
</feature>
<feature type="transmembrane region" description="Helical" evidence="7">
    <location>
        <begin position="119"/>
        <end position="141"/>
    </location>
</feature>
<dbReference type="Proteomes" id="UP000285190">
    <property type="component" value="Unassembled WGS sequence"/>
</dbReference>
<evidence type="ECO:0000256" key="7">
    <source>
        <dbReference type="SAM" id="Phobius"/>
    </source>
</evidence>
<keyword evidence="6 7" id="KW-0472">Membrane</keyword>
<sequence length="498" mass="53109">MSSMTGPASGTSNASTKRSIGISFATQYLELVIHFLAVLVLARILSPEDTGTYSVAAFLMALLHVFRDFGVVQYIIQERDLTTDKIRSAMGVAILLALAVAAVLYGGSGMVAHFYGNPAIEQILVIMAVSFAISPFGSLLVGIFRREMRLQTLFYIKIISALCHVAVAIALAMRGFGAVSLAWANFAGILSFGIAANLMRPPGIPWCPQFRNIKTILSFGGIASIGNAANIAGTNMPDLVIGKVMDMAAVGYFSRANGLVQLFGKLITGALLPLVLPYFAQIRREGKNPAGPYLAAIEYLTALAWPFFAVMALLAYPIVRTLYGSQWDASVPLVELLCAEGAIISLSIFAGQVMVANGQVRIATVSQLIVQPFRVGAVLLASIYGLQAVAVALIASEVLSLAVVSWYVHKTITVRFTDLMRACGKSALVTLCSACVPLLVRFMWDSADQRHWLPLAIGIAGAASGWLVGMLLTRHALGAHLIAMIRPLRSRSAGGTET</sequence>
<dbReference type="RefSeq" id="WP_119740149.1">
    <property type="nucleotide sequence ID" value="NZ_QYUN01000002.1"/>
</dbReference>
<accession>A0A418X3S3</accession>
<evidence type="ECO:0000256" key="3">
    <source>
        <dbReference type="ARBA" id="ARBA00022475"/>
    </source>
</evidence>
<keyword evidence="9" id="KW-1185">Reference proteome</keyword>
<feature type="transmembrane region" description="Helical" evidence="7">
    <location>
        <begin position="452"/>
        <end position="472"/>
    </location>
</feature>
<feature type="transmembrane region" description="Helical" evidence="7">
    <location>
        <begin position="28"/>
        <end position="46"/>
    </location>
</feature>
<dbReference type="InterPro" id="IPR050833">
    <property type="entry name" value="Poly_Biosynth_Transport"/>
</dbReference>
<dbReference type="Pfam" id="PF13440">
    <property type="entry name" value="Polysacc_synt_3"/>
    <property type="match status" value="1"/>
</dbReference>
<evidence type="ECO:0000256" key="5">
    <source>
        <dbReference type="ARBA" id="ARBA00022989"/>
    </source>
</evidence>
<evidence type="ECO:0000256" key="2">
    <source>
        <dbReference type="ARBA" id="ARBA00007430"/>
    </source>
</evidence>
<feature type="transmembrane region" description="Helical" evidence="7">
    <location>
        <begin position="419"/>
        <end position="440"/>
    </location>
</feature>
<feature type="transmembrane region" description="Helical" evidence="7">
    <location>
        <begin position="375"/>
        <end position="407"/>
    </location>
</feature>
<dbReference type="PANTHER" id="PTHR30250:SF10">
    <property type="entry name" value="LIPOPOLYSACCHARIDE BIOSYNTHESIS PROTEIN WZXC"/>
    <property type="match status" value="1"/>
</dbReference>
<feature type="transmembrane region" description="Helical" evidence="7">
    <location>
        <begin position="52"/>
        <end position="76"/>
    </location>
</feature>
<keyword evidence="3" id="KW-1003">Cell membrane</keyword>
<gene>
    <name evidence="8" type="ORF">D3870_14470</name>
</gene>
<evidence type="ECO:0000256" key="4">
    <source>
        <dbReference type="ARBA" id="ARBA00022692"/>
    </source>
</evidence>
<evidence type="ECO:0000256" key="1">
    <source>
        <dbReference type="ARBA" id="ARBA00004651"/>
    </source>
</evidence>
<protein>
    <recommendedName>
        <fullName evidence="10">Lipopolysaccharide biosynthesis protein</fullName>
    </recommendedName>
</protein>
<evidence type="ECO:0000313" key="8">
    <source>
        <dbReference type="EMBL" id="RJG07041.1"/>
    </source>
</evidence>
<dbReference type="OrthoDB" id="8538786at2"/>
<comment type="similarity">
    <text evidence="2">Belongs to the polysaccharide synthase family.</text>
</comment>
<keyword evidence="4 7" id="KW-0812">Transmembrane</keyword>
<comment type="caution">
    <text evidence="8">The sequence shown here is derived from an EMBL/GenBank/DDBJ whole genome shotgun (WGS) entry which is preliminary data.</text>
</comment>
<dbReference type="EMBL" id="QYUN01000002">
    <property type="protein sequence ID" value="RJG07041.1"/>
    <property type="molecule type" value="Genomic_DNA"/>
</dbReference>
<comment type="subcellular location">
    <subcellularLocation>
        <location evidence="1">Cell membrane</location>
        <topology evidence="1">Multi-pass membrane protein</topology>
    </subcellularLocation>
</comment>
<evidence type="ECO:0000313" key="9">
    <source>
        <dbReference type="Proteomes" id="UP000285190"/>
    </source>
</evidence>
<feature type="transmembrane region" description="Helical" evidence="7">
    <location>
        <begin position="88"/>
        <end position="107"/>
    </location>
</feature>
<evidence type="ECO:0008006" key="10">
    <source>
        <dbReference type="Google" id="ProtNLM"/>
    </source>
</evidence>
<name>A0A418X3S3_9BURK</name>
<dbReference type="AlphaFoldDB" id="A0A418X3S3"/>
<dbReference type="PANTHER" id="PTHR30250">
    <property type="entry name" value="PST FAMILY PREDICTED COLANIC ACID TRANSPORTER"/>
    <property type="match status" value="1"/>
</dbReference>
<feature type="transmembrane region" description="Helical" evidence="7">
    <location>
        <begin position="299"/>
        <end position="319"/>
    </location>
</feature>
<evidence type="ECO:0000256" key="6">
    <source>
        <dbReference type="ARBA" id="ARBA00023136"/>
    </source>
</evidence>
<organism evidence="8 9">
    <name type="scientific">Noviherbaspirillum cavernae</name>
    <dbReference type="NCBI Taxonomy" id="2320862"/>
    <lineage>
        <taxon>Bacteria</taxon>
        <taxon>Pseudomonadati</taxon>
        <taxon>Pseudomonadota</taxon>
        <taxon>Betaproteobacteria</taxon>
        <taxon>Burkholderiales</taxon>
        <taxon>Oxalobacteraceae</taxon>
        <taxon>Noviherbaspirillum</taxon>
    </lineage>
</organism>
<reference evidence="8 9" key="1">
    <citation type="submission" date="2018-09" db="EMBL/GenBank/DDBJ databases">
        <authorList>
            <person name="Zhu H."/>
        </authorList>
    </citation>
    <scope>NUCLEOTIDE SEQUENCE [LARGE SCALE GENOMIC DNA]</scope>
    <source>
        <strain evidence="8 9">K2R10-39</strain>
    </source>
</reference>